<evidence type="ECO:0000313" key="9">
    <source>
        <dbReference type="WBParaSite" id="HDID_0000378301-mRNA-1"/>
    </source>
</evidence>
<dbReference type="InterPro" id="IPR035441">
    <property type="entry name" value="TFIIS/LEDGF_dom_sf"/>
</dbReference>
<organism evidence="9">
    <name type="scientific">Hymenolepis diminuta</name>
    <name type="common">Rat tapeworm</name>
    <dbReference type="NCBI Taxonomy" id="6216"/>
    <lineage>
        <taxon>Eukaryota</taxon>
        <taxon>Metazoa</taxon>
        <taxon>Spiralia</taxon>
        <taxon>Lophotrochozoa</taxon>
        <taxon>Platyhelminthes</taxon>
        <taxon>Cestoda</taxon>
        <taxon>Eucestoda</taxon>
        <taxon>Cyclophyllidea</taxon>
        <taxon>Hymenolepididae</taxon>
        <taxon>Hymenolepis</taxon>
    </lineage>
</organism>
<dbReference type="Gene3D" id="1.20.930.10">
    <property type="entry name" value="Conserved domain common to transcription factors TFIIS, elongin A, CRSP70"/>
    <property type="match status" value="1"/>
</dbReference>
<dbReference type="STRING" id="6216.A0A0R3SFY7"/>
<dbReference type="Proteomes" id="UP000274504">
    <property type="component" value="Unassembled WGS sequence"/>
</dbReference>
<reference evidence="9" key="1">
    <citation type="submission" date="2017-02" db="UniProtKB">
        <authorList>
            <consortium name="WormBaseParasite"/>
        </authorList>
    </citation>
    <scope>IDENTIFICATION</scope>
</reference>
<dbReference type="InterPro" id="IPR051037">
    <property type="entry name" value="RNAPII_TF_IWS1"/>
</dbReference>
<name>A0A0R3SFY7_HYMDI</name>
<comment type="subcellular location">
    <subcellularLocation>
        <location evidence="2">Nucleus</location>
    </subcellularLocation>
</comment>
<proteinExistence type="inferred from homology"/>
<feature type="domain" description="TFIIS N-terminal" evidence="4">
    <location>
        <begin position="307"/>
        <end position="385"/>
    </location>
</feature>
<feature type="region of interest" description="Disordered" evidence="3">
    <location>
        <begin position="191"/>
        <end position="223"/>
    </location>
</feature>
<evidence type="ECO:0000256" key="3">
    <source>
        <dbReference type="SAM" id="MobiDB-lite"/>
    </source>
</evidence>
<dbReference type="PROSITE" id="PS51319">
    <property type="entry name" value="TFIIS_N"/>
    <property type="match status" value="1"/>
</dbReference>
<evidence type="ECO:0000259" key="4">
    <source>
        <dbReference type="PROSITE" id="PS51319"/>
    </source>
</evidence>
<keyword evidence="8" id="KW-1185">Reference proteome</keyword>
<dbReference type="EMBL" id="CABIJS010000011">
    <property type="protein sequence ID" value="VUZ38947.1"/>
    <property type="molecule type" value="Genomic_DNA"/>
</dbReference>
<gene>
    <name evidence="5" type="ORF">HDID_LOCUS3781</name>
    <name evidence="6" type="ORF">WMSIL1_LOCUS475</name>
</gene>
<feature type="compositionally biased region" description="Basic and acidic residues" evidence="3">
    <location>
        <begin position="410"/>
        <end position="432"/>
    </location>
</feature>
<dbReference type="AlphaFoldDB" id="A0A0R3SFY7"/>
<sequence>MGDDKNPYTHSRYSSDEESDGGYNPSAVSANVAKEINEYNIEPRLSPNTPAYHPTKSMLSHSDDASESLSSVEEDNHHQNDKSPNKIGYGSDDEDNEVESSSKKQKVMSSDGDDKLGLFDDSSDDGEKVDGDKHGADFEGFDGDEPGAKDMIADIFGESDAEGDGDFEGFAENEVEKEVVATSLNDVEELAGQQSHKHNRRLGDDENNESGSQSEGLSPGVSIFDQVMQKLRNERRRRRRKDVDFLNDMDEIIRDTIIRMRDAAEEDRRLLANNKPAIKKVGMLKDVENLLLKADIGQALIDNGILTAIAEWLSPVSGRTLPAISVRECLLKHLKEFHIEETDLLKESGLGKAVMFIYKHPMETPANKKRAYSLINAWSRPIFKLPLDYSSISKEDRKQMDLQNLKRRRVTDVDKKSKEEEEESSHPLKPGDEGFIARARVPQPSNKDYVIRPKWSVPSESAGFGEGDDDDRDGDDEGRPSTSTQRRRRVQPSVSSGLSSTSRLERHIKTLSRSAIVKKKQRFVRAVKMSIEGRNMTL</sequence>
<evidence type="ECO:0000256" key="2">
    <source>
        <dbReference type="PROSITE-ProRule" id="PRU00649"/>
    </source>
</evidence>
<feature type="compositionally biased region" description="Acidic residues" evidence="3">
    <location>
        <begin position="466"/>
        <end position="476"/>
    </location>
</feature>
<reference evidence="5 7" key="2">
    <citation type="submission" date="2018-11" db="EMBL/GenBank/DDBJ databases">
        <authorList>
            <consortium name="Pathogen Informatics"/>
        </authorList>
    </citation>
    <scope>NUCLEOTIDE SEQUENCE [LARGE SCALE GENOMIC DNA]</scope>
</reference>
<dbReference type="OrthoDB" id="21124at2759"/>
<dbReference type="PANTHER" id="PTHR46010">
    <property type="entry name" value="PROTEIN IWS1 HOMOLOG"/>
    <property type="match status" value="1"/>
</dbReference>
<dbReference type="InterPro" id="IPR017923">
    <property type="entry name" value="TFIIS_N"/>
</dbReference>
<evidence type="ECO:0000256" key="1">
    <source>
        <dbReference type="ARBA" id="ARBA00037992"/>
    </source>
</evidence>
<keyword evidence="2" id="KW-0539">Nucleus</keyword>
<feature type="compositionally biased region" description="Basic and acidic residues" evidence="3">
    <location>
        <begin position="125"/>
        <end position="137"/>
    </location>
</feature>
<comment type="similarity">
    <text evidence="1">Belongs to the IWS1 family.</text>
</comment>
<dbReference type="EMBL" id="UYSG01001238">
    <property type="protein sequence ID" value="VDL38975.1"/>
    <property type="molecule type" value="Genomic_DNA"/>
</dbReference>
<dbReference type="Proteomes" id="UP000321570">
    <property type="component" value="Unassembled WGS sequence"/>
</dbReference>
<feature type="region of interest" description="Disordered" evidence="3">
    <location>
        <begin position="1"/>
        <end position="150"/>
    </location>
</feature>
<dbReference type="GO" id="GO:0005634">
    <property type="term" value="C:nucleus"/>
    <property type="evidence" value="ECO:0007669"/>
    <property type="project" value="UniProtKB-SubCell"/>
</dbReference>
<evidence type="ECO:0000313" key="7">
    <source>
        <dbReference type="Proteomes" id="UP000274504"/>
    </source>
</evidence>
<feature type="region of interest" description="Disordered" evidence="3">
    <location>
        <begin position="400"/>
        <end position="504"/>
    </location>
</feature>
<feature type="compositionally biased region" description="Low complexity" evidence="3">
    <location>
        <begin position="491"/>
        <end position="502"/>
    </location>
</feature>
<dbReference type="Pfam" id="PF08711">
    <property type="entry name" value="Med26"/>
    <property type="match status" value="1"/>
</dbReference>
<evidence type="ECO:0000313" key="5">
    <source>
        <dbReference type="EMBL" id="VDL38975.1"/>
    </source>
</evidence>
<evidence type="ECO:0000313" key="8">
    <source>
        <dbReference type="Proteomes" id="UP000321570"/>
    </source>
</evidence>
<accession>A0A0R3SFY7</accession>
<evidence type="ECO:0000313" key="6">
    <source>
        <dbReference type="EMBL" id="VUZ38947.1"/>
    </source>
</evidence>
<dbReference type="PANTHER" id="PTHR46010:SF1">
    <property type="entry name" value="PROTEIN IWS1 HOMOLOG"/>
    <property type="match status" value="1"/>
</dbReference>
<reference evidence="6 8" key="3">
    <citation type="submission" date="2019-07" db="EMBL/GenBank/DDBJ databases">
        <authorList>
            <person name="Jastrzebski P J."/>
            <person name="Paukszto L."/>
            <person name="Jastrzebski P J."/>
        </authorList>
    </citation>
    <scope>NUCLEOTIDE SEQUENCE [LARGE SCALE GENOMIC DNA]</scope>
    <source>
        <strain evidence="6 8">WMS-il1</strain>
    </source>
</reference>
<dbReference type="WBParaSite" id="HDID_0000378301-mRNA-1">
    <property type="protein sequence ID" value="HDID_0000378301-mRNA-1"/>
    <property type="gene ID" value="HDID_0000378301"/>
</dbReference>
<protein>
    <submittedName>
        <fullName evidence="9">TFIIS N-terminal domain-containing protein</fullName>
    </submittedName>
</protein>
<feature type="compositionally biased region" description="Basic and acidic residues" evidence="3">
    <location>
        <begin position="74"/>
        <end position="84"/>
    </location>
</feature>
<dbReference type="GO" id="GO:0016973">
    <property type="term" value="P:poly(A)+ mRNA export from nucleus"/>
    <property type="evidence" value="ECO:0007669"/>
    <property type="project" value="TreeGrafter"/>
</dbReference>